<organism evidence="2 3">
    <name type="scientific">Brachybacterium vulturis</name>
    <dbReference type="NCBI Taxonomy" id="2017484"/>
    <lineage>
        <taxon>Bacteria</taxon>
        <taxon>Bacillati</taxon>
        <taxon>Actinomycetota</taxon>
        <taxon>Actinomycetes</taxon>
        <taxon>Micrococcales</taxon>
        <taxon>Dermabacteraceae</taxon>
        <taxon>Brachybacterium</taxon>
    </lineage>
</organism>
<sequence>MRVPRWVTPLMGVVETLPISRTSPWPAIWLPLSASQESGCGVQDQDPPLRFAPQPENCETGVQM</sequence>
<reference evidence="3" key="1">
    <citation type="submission" date="2017-09" db="EMBL/GenBank/DDBJ databases">
        <title>Brachybacterium sp. VM2412.</title>
        <authorList>
            <person name="Tak E.J."/>
            <person name="Bae J.-W."/>
        </authorList>
    </citation>
    <scope>NUCLEOTIDE SEQUENCE [LARGE SCALE GENOMIC DNA]</scope>
    <source>
        <strain evidence="3">VM2412</strain>
    </source>
</reference>
<evidence type="ECO:0000256" key="1">
    <source>
        <dbReference type="SAM" id="MobiDB-lite"/>
    </source>
</evidence>
<dbReference type="AlphaFoldDB" id="A0A291GQN7"/>
<keyword evidence="3" id="KW-1185">Reference proteome</keyword>
<evidence type="ECO:0000313" key="3">
    <source>
        <dbReference type="Proteomes" id="UP000218165"/>
    </source>
</evidence>
<feature type="region of interest" description="Disordered" evidence="1">
    <location>
        <begin position="37"/>
        <end position="64"/>
    </location>
</feature>
<proteinExistence type="predicted"/>
<evidence type="ECO:0000313" key="2">
    <source>
        <dbReference type="EMBL" id="ATG52420.1"/>
    </source>
</evidence>
<name>A0A291GQN7_9MICO</name>
<dbReference type="Proteomes" id="UP000218165">
    <property type="component" value="Chromosome"/>
</dbReference>
<dbReference type="EMBL" id="CP023563">
    <property type="protein sequence ID" value="ATG52420.1"/>
    <property type="molecule type" value="Genomic_DNA"/>
</dbReference>
<gene>
    <name evidence="2" type="ORF">CFK38_13495</name>
</gene>
<dbReference type="KEGG" id="brz:CFK38_13495"/>
<accession>A0A291GQN7</accession>
<protein>
    <submittedName>
        <fullName evidence="2">Uncharacterized protein</fullName>
    </submittedName>
</protein>